<dbReference type="Proteomes" id="UP000244649">
    <property type="component" value="Unassembled WGS sequence"/>
</dbReference>
<protein>
    <submittedName>
        <fullName evidence="2">Uncharacterized protein</fullName>
    </submittedName>
</protein>
<evidence type="ECO:0000313" key="3">
    <source>
        <dbReference type="Proteomes" id="UP000244649"/>
    </source>
</evidence>
<proteinExistence type="predicted"/>
<dbReference type="EMBL" id="QDFT01000002">
    <property type="protein sequence ID" value="PVE79448.1"/>
    <property type="molecule type" value="Genomic_DNA"/>
</dbReference>
<accession>A0A2T7WZB6</accession>
<evidence type="ECO:0000313" key="2">
    <source>
        <dbReference type="EMBL" id="PVE79448.1"/>
    </source>
</evidence>
<evidence type="ECO:0000256" key="1">
    <source>
        <dbReference type="SAM" id="MobiDB-lite"/>
    </source>
</evidence>
<organism evidence="2 3">
    <name type="scientific">Microbacterium testaceum</name>
    <name type="common">Aureobacterium testaceum</name>
    <name type="synonym">Brevibacterium testaceum</name>
    <dbReference type="NCBI Taxonomy" id="2033"/>
    <lineage>
        <taxon>Bacteria</taxon>
        <taxon>Bacillati</taxon>
        <taxon>Actinomycetota</taxon>
        <taxon>Actinomycetes</taxon>
        <taxon>Micrococcales</taxon>
        <taxon>Microbacteriaceae</taxon>
        <taxon>Microbacterium</taxon>
    </lineage>
</organism>
<gene>
    <name evidence="2" type="ORF">DC432_01475</name>
</gene>
<name>A0A2T7WZB6_MICTE</name>
<dbReference type="RefSeq" id="WP_116536375.1">
    <property type="nucleotide sequence ID" value="NZ_QDFT01000002.1"/>
</dbReference>
<dbReference type="AlphaFoldDB" id="A0A2T7WZB6"/>
<sequence length="61" mass="6621">MIYGQQSGQQAGSVWSIAMSTAMGNGIVPRSDDGYRERPAPRRLWSRTRDAGESLAVAPRA</sequence>
<reference evidence="2 3" key="1">
    <citation type="submission" date="2018-04" db="EMBL/GenBank/DDBJ databases">
        <authorList>
            <person name="Go L.Y."/>
            <person name="Mitchell J.A."/>
        </authorList>
    </citation>
    <scope>NUCLEOTIDE SEQUENCE [LARGE SCALE GENOMIC DNA]</scope>
    <source>
        <strain evidence="2 3">TPD7010</strain>
    </source>
</reference>
<feature type="compositionally biased region" description="Basic and acidic residues" evidence="1">
    <location>
        <begin position="30"/>
        <end position="40"/>
    </location>
</feature>
<feature type="region of interest" description="Disordered" evidence="1">
    <location>
        <begin position="26"/>
        <end position="61"/>
    </location>
</feature>
<comment type="caution">
    <text evidence="2">The sequence shown here is derived from an EMBL/GenBank/DDBJ whole genome shotgun (WGS) entry which is preliminary data.</text>
</comment>